<reference evidence="3" key="3">
    <citation type="submission" date="2025-09" db="UniProtKB">
        <authorList>
            <consortium name="Ensembl"/>
        </authorList>
    </citation>
    <scope>IDENTIFICATION</scope>
</reference>
<dbReference type="AlphaFoldDB" id="A0A671YRI5"/>
<feature type="region of interest" description="Disordered" evidence="1">
    <location>
        <begin position="111"/>
        <end position="144"/>
    </location>
</feature>
<evidence type="ECO:0000259" key="2">
    <source>
        <dbReference type="Pfam" id="PF01498"/>
    </source>
</evidence>
<dbReference type="GO" id="GO:0006313">
    <property type="term" value="P:DNA transposition"/>
    <property type="evidence" value="ECO:0007669"/>
    <property type="project" value="InterPro"/>
</dbReference>
<dbReference type="Proteomes" id="UP000472265">
    <property type="component" value="Chromosome 7"/>
</dbReference>
<keyword evidence="4" id="KW-1185">Reference proteome</keyword>
<name>A0A671YRI5_SPAAU</name>
<dbReference type="Pfam" id="PF01498">
    <property type="entry name" value="HTH_Tnp_Tc3_2"/>
    <property type="match status" value="1"/>
</dbReference>
<dbReference type="GO" id="GO:0015074">
    <property type="term" value="P:DNA integration"/>
    <property type="evidence" value="ECO:0007669"/>
    <property type="project" value="InterPro"/>
</dbReference>
<reference evidence="3" key="2">
    <citation type="submission" date="2025-08" db="UniProtKB">
        <authorList>
            <consortium name="Ensembl"/>
        </authorList>
    </citation>
    <scope>IDENTIFICATION</scope>
</reference>
<proteinExistence type="predicted"/>
<dbReference type="InterPro" id="IPR009057">
    <property type="entry name" value="Homeodomain-like_sf"/>
</dbReference>
<protein>
    <recommendedName>
        <fullName evidence="2">Transposase Tc1-like domain-containing protein</fullName>
    </recommendedName>
</protein>
<dbReference type="SUPFAM" id="SSF46689">
    <property type="entry name" value="Homeodomain-like"/>
    <property type="match status" value="1"/>
</dbReference>
<feature type="domain" description="Transposase Tc1-like" evidence="2">
    <location>
        <begin position="69"/>
        <end position="121"/>
    </location>
</feature>
<evidence type="ECO:0000313" key="4">
    <source>
        <dbReference type="Proteomes" id="UP000472265"/>
    </source>
</evidence>
<dbReference type="Ensembl" id="ENSSAUT00010068519.1">
    <property type="protein sequence ID" value="ENSSAUP00010065423.1"/>
    <property type="gene ID" value="ENSSAUG00010026176.1"/>
</dbReference>
<organism evidence="3 4">
    <name type="scientific">Sparus aurata</name>
    <name type="common">Gilthead sea bream</name>
    <dbReference type="NCBI Taxonomy" id="8175"/>
    <lineage>
        <taxon>Eukaryota</taxon>
        <taxon>Metazoa</taxon>
        <taxon>Chordata</taxon>
        <taxon>Craniata</taxon>
        <taxon>Vertebrata</taxon>
        <taxon>Euteleostomi</taxon>
        <taxon>Actinopterygii</taxon>
        <taxon>Neopterygii</taxon>
        <taxon>Teleostei</taxon>
        <taxon>Neoteleostei</taxon>
        <taxon>Acanthomorphata</taxon>
        <taxon>Eupercaria</taxon>
        <taxon>Spariformes</taxon>
        <taxon>Sparidae</taxon>
        <taxon>Sparus</taxon>
    </lineage>
</organism>
<feature type="compositionally biased region" description="Basic and acidic residues" evidence="1">
    <location>
        <begin position="129"/>
        <end position="144"/>
    </location>
</feature>
<dbReference type="InterPro" id="IPR002492">
    <property type="entry name" value="Transposase_Tc1-like"/>
</dbReference>
<sequence>MSDLTEFERCQIVAARLSGASVTKTAQLFNVARGTVSRVMTVYVKHGRTASAKKNSGRKSKLTEKDRQTLLRIVDEHPEYTASKITTELNRNLSHTVSVKTIRRELHKAGIFRGAATKKPEADTDTDATDARPEPDTQKSGEEK</sequence>
<dbReference type="InParanoid" id="A0A671YRI5"/>
<reference evidence="3" key="1">
    <citation type="submission" date="2021-04" db="EMBL/GenBank/DDBJ databases">
        <authorList>
            <consortium name="Wellcome Sanger Institute Data Sharing"/>
        </authorList>
    </citation>
    <scope>NUCLEOTIDE SEQUENCE [LARGE SCALE GENOMIC DNA]</scope>
</reference>
<evidence type="ECO:0000313" key="3">
    <source>
        <dbReference type="Ensembl" id="ENSSAUP00010065423.1"/>
    </source>
</evidence>
<evidence type="ECO:0000256" key="1">
    <source>
        <dbReference type="SAM" id="MobiDB-lite"/>
    </source>
</evidence>
<accession>A0A671YRI5</accession>
<dbReference type="GO" id="GO:0003677">
    <property type="term" value="F:DNA binding"/>
    <property type="evidence" value="ECO:0007669"/>
    <property type="project" value="InterPro"/>
</dbReference>
<dbReference type="OMA" id="ACKITSE"/>
<dbReference type="GeneTree" id="ENSGT00940000171452"/>